<evidence type="ECO:0000313" key="2">
    <source>
        <dbReference type="EMBL" id="CAL7939466.1"/>
    </source>
</evidence>
<keyword evidence="1" id="KW-0732">Signal</keyword>
<evidence type="ECO:0000313" key="3">
    <source>
        <dbReference type="Proteomes" id="UP001642520"/>
    </source>
</evidence>
<dbReference type="SUPFAM" id="SSF47565">
    <property type="entry name" value="Insect pheromone/odorant-binding proteins"/>
    <property type="match status" value="1"/>
</dbReference>
<organism evidence="2 3">
    <name type="scientific">Xylocopa violacea</name>
    <name type="common">Violet carpenter bee</name>
    <name type="synonym">Apis violacea</name>
    <dbReference type="NCBI Taxonomy" id="135666"/>
    <lineage>
        <taxon>Eukaryota</taxon>
        <taxon>Metazoa</taxon>
        <taxon>Ecdysozoa</taxon>
        <taxon>Arthropoda</taxon>
        <taxon>Hexapoda</taxon>
        <taxon>Insecta</taxon>
        <taxon>Pterygota</taxon>
        <taxon>Neoptera</taxon>
        <taxon>Endopterygota</taxon>
        <taxon>Hymenoptera</taxon>
        <taxon>Apocrita</taxon>
        <taxon>Aculeata</taxon>
        <taxon>Apoidea</taxon>
        <taxon>Anthophila</taxon>
        <taxon>Apidae</taxon>
        <taxon>Xylocopa</taxon>
        <taxon>Xylocopa</taxon>
    </lineage>
</organism>
<sequence length="153" mass="16876">MKNVAILLCTLYFVSYAVVNADEGVLQCISQAGSTLAELPSLFSSNSDELIRKRGCIEACLLQKVGYMNGNSINIGYIVERVNEAINDDETRNKILQSIHQCADNAANADECMVAQRFLRCNLDGVQQSFQQIMSTLLSKINASNLTFPLFSK</sequence>
<name>A0ABP1NIV9_XYLVO</name>
<dbReference type="InterPro" id="IPR036728">
    <property type="entry name" value="PBP_GOBP_sf"/>
</dbReference>
<dbReference type="CDD" id="cd23992">
    <property type="entry name" value="PBP_GOBP"/>
    <property type="match status" value="1"/>
</dbReference>
<dbReference type="Proteomes" id="UP001642520">
    <property type="component" value="Unassembled WGS sequence"/>
</dbReference>
<protein>
    <submittedName>
        <fullName evidence="2">Uncharacterized protein</fullName>
    </submittedName>
</protein>
<evidence type="ECO:0000256" key="1">
    <source>
        <dbReference type="SAM" id="SignalP"/>
    </source>
</evidence>
<dbReference type="SMART" id="SM00708">
    <property type="entry name" value="PhBP"/>
    <property type="match status" value="1"/>
</dbReference>
<dbReference type="Pfam" id="PF01395">
    <property type="entry name" value="PBP_GOBP"/>
    <property type="match status" value="1"/>
</dbReference>
<reference evidence="2 3" key="1">
    <citation type="submission" date="2024-08" db="EMBL/GenBank/DDBJ databases">
        <authorList>
            <person name="Will J Nash"/>
            <person name="Angela Man"/>
            <person name="Seanna McTaggart"/>
            <person name="Kendall Baker"/>
            <person name="Tom Barker"/>
            <person name="Leah Catchpole"/>
            <person name="Alex Durrant"/>
            <person name="Karim Gharbi"/>
            <person name="Naomi Irish"/>
            <person name="Gemy Kaithakottil"/>
            <person name="Debby Ku"/>
            <person name="Aaliyah Providence"/>
            <person name="Felix Shaw"/>
            <person name="David Swarbreck"/>
            <person name="Chris Watkins"/>
            <person name="Ann M. McCartney"/>
            <person name="Giulio Formenti"/>
            <person name="Alice Mouton"/>
            <person name="Noel Vella"/>
            <person name="Bjorn M von Reumont"/>
            <person name="Adriana Vella"/>
            <person name="Wilfried Haerty"/>
        </authorList>
    </citation>
    <scope>NUCLEOTIDE SEQUENCE [LARGE SCALE GENOMIC DNA]</scope>
</reference>
<keyword evidence="3" id="KW-1185">Reference proteome</keyword>
<proteinExistence type="predicted"/>
<feature type="signal peptide" evidence="1">
    <location>
        <begin position="1"/>
        <end position="21"/>
    </location>
</feature>
<dbReference type="InterPro" id="IPR006170">
    <property type="entry name" value="PBP/GOBP"/>
</dbReference>
<feature type="chain" id="PRO_5045273745" evidence="1">
    <location>
        <begin position="22"/>
        <end position="153"/>
    </location>
</feature>
<dbReference type="EMBL" id="CAXAJV020001290">
    <property type="protein sequence ID" value="CAL7939466.1"/>
    <property type="molecule type" value="Genomic_DNA"/>
</dbReference>
<accession>A0ABP1NIV9</accession>
<comment type="caution">
    <text evidence="2">The sequence shown here is derived from an EMBL/GenBank/DDBJ whole genome shotgun (WGS) entry which is preliminary data.</text>
</comment>
<gene>
    <name evidence="2" type="ORF">XYLVIOL_LOCUS3904</name>
</gene>
<dbReference type="Gene3D" id="1.10.238.20">
    <property type="entry name" value="Pheromone/general odorant binding protein domain"/>
    <property type="match status" value="1"/>
</dbReference>